<dbReference type="SUPFAM" id="SSF54001">
    <property type="entry name" value="Cysteine proteinases"/>
    <property type="match status" value="1"/>
</dbReference>
<dbReference type="InterPro" id="IPR000064">
    <property type="entry name" value="NLP_P60_dom"/>
</dbReference>
<keyword evidence="11" id="KW-1185">Reference proteome</keyword>
<evidence type="ECO:0000256" key="3">
    <source>
        <dbReference type="ARBA" id="ARBA00022729"/>
    </source>
</evidence>
<evidence type="ECO:0000256" key="5">
    <source>
        <dbReference type="ARBA" id="ARBA00022801"/>
    </source>
</evidence>
<dbReference type="CDD" id="cd00118">
    <property type="entry name" value="LysM"/>
    <property type="match status" value="1"/>
</dbReference>
<evidence type="ECO:0000256" key="2">
    <source>
        <dbReference type="ARBA" id="ARBA00022670"/>
    </source>
</evidence>
<evidence type="ECO:0000256" key="1">
    <source>
        <dbReference type="ARBA" id="ARBA00007074"/>
    </source>
</evidence>
<dbReference type="InterPro" id="IPR051202">
    <property type="entry name" value="Peptidase_C40"/>
</dbReference>
<organism evidence="10 11">
    <name type="scientific">Paraliobacillus ryukyuensis</name>
    <dbReference type="NCBI Taxonomy" id="200904"/>
    <lineage>
        <taxon>Bacteria</taxon>
        <taxon>Bacillati</taxon>
        <taxon>Bacillota</taxon>
        <taxon>Bacilli</taxon>
        <taxon>Bacillales</taxon>
        <taxon>Bacillaceae</taxon>
        <taxon>Paraliobacillus</taxon>
    </lineage>
</organism>
<dbReference type="OrthoDB" id="9813368at2"/>
<dbReference type="Gene3D" id="3.90.1720.10">
    <property type="entry name" value="endopeptidase domain like (from Nostoc punctiforme)"/>
    <property type="match status" value="1"/>
</dbReference>
<evidence type="ECO:0000259" key="8">
    <source>
        <dbReference type="PROSITE" id="PS51782"/>
    </source>
</evidence>
<dbReference type="Gene3D" id="3.10.350.10">
    <property type="entry name" value="LysM domain"/>
    <property type="match status" value="1"/>
</dbReference>
<evidence type="ECO:0000256" key="7">
    <source>
        <dbReference type="SAM" id="SignalP"/>
    </source>
</evidence>
<evidence type="ECO:0000256" key="4">
    <source>
        <dbReference type="ARBA" id="ARBA00022737"/>
    </source>
</evidence>
<keyword evidence="3 7" id="KW-0732">Signal</keyword>
<gene>
    <name evidence="10" type="ORF">DES48_10743</name>
</gene>
<dbReference type="SUPFAM" id="SSF54106">
    <property type="entry name" value="LysM domain"/>
    <property type="match status" value="1"/>
</dbReference>
<feature type="domain" description="LysM" evidence="8">
    <location>
        <begin position="23"/>
        <end position="68"/>
    </location>
</feature>
<dbReference type="RefSeq" id="WP_113869092.1">
    <property type="nucleotide sequence ID" value="NZ_BAABQN010000007.1"/>
</dbReference>
<dbReference type="InterPro" id="IPR036779">
    <property type="entry name" value="LysM_dom_sf"/>
</dbReference>
<protein>
    <submittedName>
        <fullName evidence="10">Cell wall-associated NlpC family hydrolase</fullName>
    </submittedName>
</protein>
<dbReference type="PROSITE" id="PS51782">
    <property type="entry name" value="LYSM"/>
    <property type="match status" value="1"/>
</dbReference>
<accession>A0A366E428</accession>
<dbReference type="STRING" id="200904.GCA_900168775_01054"/>
<dbReference type="InterPro" id="IPR018392">
    <property type="entry name" value="LysM"/>
</dbReference>
<sequence>MKKIVCMILAVFMLLLSPQMVGAEYYVKPGDSMWKIAQKHQMNYRDLISLNPQIANPSKIDVGQRINVRTSNHLAQDIIDYAVSLEEVTTYQLGADYSRSPRVADCSSWTKHIYEKFGIWLPRVSWQQASWVGTPVPFYDKNGNVALKKGDLMFFGDNGKVSHVGIYIGDGYWISNLNSKKDVVILSIWGSWSYNRFLWAQRVI</sequence>
<dbReference type="Proteomes" id="UP000252254">
    <property type="component" value="Unassembled WGS sequence"/>
</dbReference>
<keyword evidence="4" id="KW-0677">Repeat</keyword>
<dbReference type="PROSITE" id="PS51935">
    <property type="entry name" value="NLPC_P60"/>
    <property type="match status" value="1"/>
</dbReference>
<evidence type="ECO:0000313" key="11">
    <source>
        <dbReference type="Proteomes" id="UP000252254"/>
    </source>
</evidence>
<dbReference type="Pfam" id="PF00877">
    <property type="entry name" value="NLPC_P60"/>
    <property type="match status" value="1"/>
</dbReference>
<keyword evidence="6" id="KW-0788">Thiol protease</keyword>
<evidence type="ECO:0000313" key="10">
    <source>
        <dbReference type="EMBL" id="RBO97126.1"/>
    </source>
</evidence>
<proteinExistence type="inferred from homology"/>
<dbReference type="EMBL" id="QNRI01000007">
    <property type="protein sequence ID" value="RBO97126.1"/>
    <property type="molecule type" value="Genomic_DNA"/>
</dbReference>
<dbReference type="Pfam" id="PF01476">
    <property type="entry name" value="LysM"/>
    <property type="match status" value="1"/>
</dbReference>
<comment type="caution">
    <text evidence="10">The sequence shown here is derived from an EMBL/GenBank/DDBJ whole genome shotgun (WGS) entry which is preliminary data.</text>
</comment>
<evidence type="ECO:0000256" key="6">
    <source>
        <dbReference type="ARBA" id="ARBA00022807"/>
    </source>
</evidence>
<dbReference type="AlphaFoldDB" id="A0A366E428"/>
<feature type="domain" description="NlpC/P60" evidence="9">
    <location>
        <begin position="72"/>
        <end position="204"/>
    </location>
</feature>
<dbReference type="InterPro" id="IPR038765">
    <property type="entry name" value="Papain-like_cys_pep_sf"/>
</dbReference>
<keyword evidence="5 10" id="KW-0378">Hydrolase</keyword>
<dbReference type="GO" id="GO:0006508">
    <property type="term" value="P:proteolysis"/>
    <property type="evidence" value="ECO:0007669"/>
    <property type="project" value="UniProtKB-KW"/>
</dbReference>
<keyword evidence="2" id="KW-0645">Protease</keyword>
<feature type="signal peptide" evidence="7">
    <location>
        <begin position="1"/>
        <end position="23"/>
    </location>
</feature>
<feature type="chain" id="PRO_5016851761" evidence="7">
    <location>
        <begin position="24"/>
        <end position="204"/>
    </location>
</feature>
<name>A0A366E428_9BACI</name>
<comment type="similarity">
    <text evidence="1">Belongs to the peptidase C40 family.</text>
</comment>
<reference evidence="10 11" key="1">
    <citation type="submission" date="2018-06" db="EMBL/GenBank/DDBJ databases">
        <title>Genomic Encyclopedia of Type Strains, Phase IV (KMG-IV): sequencing the most valuable type-strain genomes for metagenomic binning, comparative biology and taxonomic classification.</title>
        <authorList>
            <person name="Goeker M."/>
        </authorList>
    </citation>
    <scope>NUCLEOTIDE SEQUENCE [LARGE SCALE GENOMIC DNA]</scope>
    <source>
        <strain evidence="10 11">DSM 15140</strain>
    </source>
</reference>
<dbReference type="SMART" id="SM00257">
    <property type="entry name" value="LysM"/>
    <property type="match status" value="1"/>
</dbReference>
<dbReference type="PANTHER" id="PTHR47053:SF1">
    <property type="entry name" value="MUREIN DD-ENDOPEPTIDASE MEPH-RELATED"/>
    <property type="match status" value="1"/>
</dbReference>
<evidence type="ECO:0000259" key="9">
    <source>
        <dbReference type="PROSITE" id="PS51935"/>
    </source>
</evidence>
<dbReference type="PANTHER" id="PTHR47053">
    <property type="entry name" value="MUREIN DD-ENDOPEPTIDASE MEPH-RELATED"/>
    <property type="match status" value="1"/>
</dbReference>
<dbReference type="GO" id="GO:0008234">
    <property type="term" value="F:cysteine-type peptidase activity"/>
    <property type="evidence" value="ECO:0007669"/>
    <property type="project" value="UniProtKB-KW"/>
</dbReference>